<dbReference type="EMBL" id="JXSQ01000002">
    <property type="protein sequence ID" value="KIP53590.1"/>
    <property type="molecule type" value="Genomic_DNA"/>
</dbReference>
<dbReference type="NCBIfam" id="TIGR04028">
    <property type="entry name" value="SBP_KPN_01854"/>
    <property type="match status" value="1"/>
</dbReference>
<dbReference type="PANTHER" id="PTHR30290:SF9">
    <property type="entry name" value="OLIGOPEPTIDE-BINDING PROTEIN APPA"/>
    <property type="match status" value="1"/>
</dbReference>
<evidence type="ECO:0000259" key="5">
    <source>
        <dbReference type="Pfam" id="PF00496"/>
    </source>
</evidence>
<dbReference type="GO" id="GO:0043190">
    <property type="term" value="C:ATP-binding cassette (ABC) transporter complex"/>
    <property type="evidence" value="ECO:0007669"/>
    <property type="project" value="InterPro"/>
</dbReference>
<name>A0A0D0H8T1_9MICO</name>
<feature type="chain" id="PRO_5038587980" description="Solute-binding protein family 5 domain-containing protein" evidence="4">
    <location>
        <begin position="31"/>
        <end position="543"/>
    </location>
</feature>
<sequence length="543" mass="58384">MRPPLRRLALGALTVSLATTLVACSSAAEAEPGGAGETQAPQQGGTLVFLESQVPTCFYAGGGGFYPVATILNQIGDKLTHQDPETREITPWLATEWDINADATEYVFTLRDDVTFSDGTPLDAETVALNFDHFGGGDEALGLASQEFISNYAGSEVIDDHTVRFTFSEPAPGFLQATSVVGAAIVAKATAELPYEQQCQLENFIGTGPFTVSDTVPEQEYTLAVREDYDWAPEASAHQGRAYVDAIQIVVTPEDNVRTGALTSGQAHAIRGVQAYDFDVIETAGAEVHLAPTNGVNPQFALRPGNPLLADIRVRQALLKGTDVETAIDSIYQGRFRPATSSLSHGATGYVDLSSELKYAPDEARRLLDEAGWEVGADGIRTKDGERLELTTWVGAVFPLNQQLDELIAEQWEEIGVKLNIETPDQATATAGQRDPLQLPVAITHVGRVDPDVLKSNFHSTSARNALASTDAELDALLEEIASLPTADERLDAAATVQRYLLDNALTIPLYELPQTYATAASVHGLGWEPVGRVALYDTWLTQ</sequence>
<dbReference type="AlphaFoldDB" id="A0A0D0H8T1"/>
<reference evidence="6 7" key="1">
    <citation type="submission" date="2015-01" db="EMBL/GenBank/DDBJ databases">
        <title>Draft genome sequence of Leucobacter komagatae strain VKM ST2845.</title>
        <authorList>
            <person name="Karlyshev A.V."/>
            <person name="Kudryashova E.B."/>
        </authorList>
    </citation>
    <scope>NUCLEOTIDE SEQUENCE [LARGE SCALE GENOMIC DNA]</scope>
    <source>
        <strain evidence="6 7">VKM ST2845</strain>
    </source>
</reference>
<comment type="caution">
    <text evidence="6">The sequence shown here is derived from an EMBL/GenBank/DDBJ whole genome shotgun (WGS) entry which is preliminary data.</text>
</comment>
<dbReference type="Pfam" id="PF00496">
    <property type="entry name" value="SBP_bac_5"/>
    <property type="match status" value="1"/>
</dbReference>
<feature type="signal peptide" evidence="4">
    <location>
        <begin position="1"/>
        <end position="30"/>
    </location>
</feature>
<evidence type="ECO:0000256" key="2">
    <source>
        <dbReference type="ARBA" id="ARBA00022448"/>
    </source>
</evidence>
<dbReference type="Proteomes" id="UP000032120">
    <property type="component" value="Unassembled WGS sequence"/>
</dbReference>
<accession>A0A0D0H8T1</accession>
<dbReference type="InterPro" id="IPR000914">
    <property type="entry name" value="SBP_5_dom"/>
</dbReference>
<dbReference type="InterPro" id="IPR030678">
    <property type="entry name" value="Peptide/Ni-bd"/>
</dbReference>
<dbReference type="PANTHER" id="PTHR30290">
    <property type="entry name" value="PERIPLASMIC BINDING COMPONENT OF ABC TRANSPORTER"/>
    <property type="match status" value="1"/>
</dbReference>
<evidence type="ECO:0000313" key="7">
    <source>
        <dbReference type="Proteomes" id="UP000032120"/>
    </source>
</evidence>
<organism evidence="6 7">
    <name type="scientific">Leucobacter komagatae</name>
    <dbReference type="NCBI Taxonomy" id="55969"/>
    <lineage>
        <taxon>Bacteria</taxon>
        <taxon>Bacillati</taxon>
        <taxon>Actinomycetota</taxon>
        <taxon>Actinomycetes</taxon>
        <taxon>Micrococcales</taxon>
        <taxon>Microbacteriaceae</taxon>
        <taxon>Leucobacter</taxon>
    </lineage>
</organism>
<dbReference type="OrthoDB" id="5240629at2"/>
<keyword evidence="7" id="KW-1185">Reference proteome</keyword>
<dbReference type="PROSITE" id="PS51257">
    <property type="entry name" value="PROKAR_LIPOPROTEIN"/>
    <property type="match status" value="1"/>
</dbReference>
<dbReference type="InterPro" id="IPR023920">
    <property type="entry name" value="ABC_transptr_sub-bd_KPN01854"/>
</dbReference>
<keyword evidence="3 4" id="KW-0732">Signal</keyword>
<dbReference type="Gene3D" id="3.40.190.10">
    <property type="entry name" value="Periplasmic binding protein-like II"/>
    <property type="match status" value="1"/>
</dbReference>
<dbReference type="PIRSF" id="PIRSF002741">
    <property type="entry name" value="MppA"/>
    <property type="match status" value="1"/>
</dbReference>
<dbReference type="SUPFAM" id="SSF53850">
    <property type="entry name" value="Periplasmic binding protein-like II"/>
    <property type="match status" value="1"/>
</dbReference>
<evidence type="ECO:0000256" key="3">
    <source>
        <dbReference type="ARBA" id="ARBA00022729"/>
    </source>
</evidence>
<dbReference type="CDD" id="cd08492">
    <property type="entry name" value="PBP2_NikA_DppA_OppA_like_15"/>
    <property type="match status" value="1"/>
</dbReference>
<dbReference type="Gene3D" id="3.10.105.10">
    <property type="entry name" value="Dipeptide-binding Protein, Domain 3"/>
    <property type="match status" value="1"/>
</dbReference>
<evidence type="ECO:0000313" key="6">
    <source>
        <dbReference type="EMBL" id="KIP53590.1"/>
    </source>
</evidence>
<evidence type="ECO:0000256" key="4">
    <source>
        <dbReference type="SAM" id="SignalP"/>
    </source>
</evidence>
<dbReference type="InterPro" id="IPR039424">
    <property type="entry name" value="SBP_5"/>
</dbReference>
<proteinExistence type="inferred from homology"/>
<dbReference type="GO" id="GO:1904680">
    <property type="term" value="F:peptide transmembrane transporter activity"/>
    <property type="evidence" value="ECO:0007669"/>
    <property type="project" value="TreeGrafter"/>
</dbReference>
<feature type="domain" description="Solute-binding protein family 5" evidence="5">
    <location>
        <begin position="88"/>
        <end position="449"/>
    </location>
</feature>
<keyword evidence="2" id="KW-0813">Transport</keyword>
<dbReference type="GO" id="GO:0042597">
    <property type="term" value="C:periplasmic space"/>
    <property type="evidence" value="ECO:0007669"/>
    <property type="project" value="UniProtKB-ARBA"/>
</dbReference>
<comment type="similarity">
    <text evidence="1">Belongs to the bacterial solute-binding protein 5 family.</text>
</comment>
<evidence type="ECO:0000256" key="1">
    <source>
        <dbReference type="ARBA" id="ARBA00005695"/>
    </source>
</evidence>
<protein>
    <recommendedName>
        <fullName evidence="5">Solute-binding protein family 5 domain-containing protein</fullName>
    </recommendedName>
</protein>
<dbReference type="GO" id="GO:0015833">
    <property type="term" value="P:peptide transport"/>
    <property type="evidence" value="ECO:0007669"/>
    <property type="project" value="TreeGrafter"/>
</dbReference>
<gene>
    <name evidence="6" type="ORF">SD72_02765</name>
</gene>
<dbReference type="RefSeq" id="WP_042542872.1">
    <property type="nucleotide sequence ID" value="NZ_JXSQ01000002.1"/>
</dbReference>